<dbReference type="Proteomes" id="UP000295391">
    <property type="component" value="Unassembled WGS sequence"/>
</dbReference>
<reference evidence="5 6" key="1">
    <citation type="submission" date="2019-03" db="EMBL/GenBank/DDBJ databases">
        <title>Genomic Encyclopedia of Type Strains, Phase III (KMG-III): the genomes of soil and plant-associated and newly described type strains.</title>
        <authorList>
            <person name="Whitman W."/>
        </authorList>
    </citation>
    <scope>NUCLEOTIDE SEQUENCE [LARGE SCALE GENOMIC DNA]</scope>
    <source>
        <strain evidence="5 6">CGMCC 1.7002</strain>
    </source>
</reference>
<dbReference type="Gene3D" id="1.10.10.10">
    <property type="entry name" value="Winged helix-like DNA-binding domain superfamily/Winged helix DNA-binding domain"/>
    <property type="match status" value="1"/>
</dbReference>
<protein>
    <submittedName>
        <fullName evidence="5">HxlR family transcriptional regulator</fullName>
    </submittedName>
</protein>
<keyword evidence="1" id="KW-0805">Transcription regulation</keyword>
<dbReference type="Pfam" id="PF01638">
    <property type="entry name" value="HxlR"/>
    <property type="match status" value="1"/>
</dbReference>
<dbReference type="InterPro" id="IPR002577">
    <property type="entry name" value="HTH_HxlR"/>
</dbReference>
<evidence type="ECO:0000256" key="2">
    <source>
        <dbReference type="ARBA" id="ARBA00023125"/>
    </source>
</evidence>
<dbReference type="InterPro" id="IPR036388">
    <property type="entry name" value="WH-like_DNA-bd_sf"/>
</dbReference>
<dbReference type="InterPro" id="IPR036390">
    <property type="entry name" value="WH_DNA-bd_sf"/>
</dbReference>
<dbReference type="SUPFAM" id="SSF46785">
    <property type="entry name" value="Winged helix' DNA-binding domain"/>
    <property type="match status" value="1"/>
</dbReference>
<evidence type="ECO:0000313" key="6">
    <source>
        <dbReference type="Proteomes" id="UP000295391"/>
    </source>
</evidence>
<keyword evidence="3" id="KW-0804">Transcription</keyword>
<comment type="caution">
    <text evidence="5">The sequence shown here is derived from an EMBL/GenBank/DDBJ whole genome shotgun (WGS) entry which is preliminary data.</text>
</comment>
<evidence type="ECO:0000256" key="1">
    <source>
        <dbReference type="ARBA" id="ARBA00023015"/>
    </source>
</evidence>
<evidence type="ECO:0000313" key="5">
    <source>
        <dbReference type="EMBL" id="TDQ66746.1"/>
    </source>
</evidence>
<keyword evidence="2" id="KW-0238">DNA-binding</keyword>
<gene>
    <name evidence="5" type="ORF">ATL17_0749</name>
</gene>
<dbReference type="AlphaFoldDB" id="A0A4R6VVF9"/>
<name>A0A4R6VVF9_9HYPH</name>
<dbReference type="RefSeq" id="WP_133571421.1">
    <property type="nucleotide sequence ID" value="NZ_SNYR01000001.1"/>
</dbReference>
<proteinExistence type="predicted"/>
<feature type="domain" description="HTH hxlR-type" evidence="4">
    <location>
        <begin position="30"/>
        <end position="128"/>
    </location>
</feature>
<evidence type="ECO:0000256" key="3">
    <source>
        <dbReference type="ARBA" id="ARBA00023163"/>
    </source>
</evidence>
<evidence type="ECO:0000259" key="4">
    <source>
        <dbReference type="PROSITE" id="PS51118"/>
    </source>
</evidence>
<keyword evidence="6" id="KW-1185">Reference proteome</keyword>
<dbReference type="GO" id="GO:0003677">
    <property type="term" value="F:DNA binding"/>
    <property type="evidence" value="ECO:0007669"/>
    <property type="project" value="UniProtKB-KW"/>
</dbReference>
<dbReference type="OrthoDB" id="9800350at2"/>
<organism evidence="5 6">
    <name type="scientific">Maritalea mobilis</name>
    <dbReference type="NCBI Taxonomy" id="483324"/>
    <lineage>
        <taxon>Bacteria</taxon>
        <taxon>Pseudomonadati</taxon>
        <taxon>Pseudomonadota</taxon>
        <taxon>Alphaproteobacteria</taxon>
        <taxon>Hyphomicrobiales</taxon>
        <taxon>Devosiaceae</taxon>
        <taxon>Maritalea</taxon>
    </lineage>
</organism>
<dbReference type="PROSITE" id="PS51118">
    <property type="entry name" value="HTH_HXLR"/>
    <property type="match status" value="1"/>
</dbReference>
<dbReference type="PANTHER" id="PTHR33204">
    <property type="entry name" value="TRANSCRIPTIONAL REGULATOR, MARR FAMILY"/>
    <property type="match status" value="1"/>
</dbReference>
<sequence length="139" mass="16079">MLDEQEFEAQQEAIRALNAAWKQTDYLGTCPVRQTLDRIGDKWTVLVVLCLGQGPQRFREILRNIEVISQRMLTVTLRGLERDGLVTRTVFDTRPPTVEYELTDLGKSLFIPLMSLADWAIANEPEVNVARRKYDEREQ</sequence>
<dbReference type="EMBL" id="SNYR01000001">
    <property type="protein sequence ID" value="TDQ66746.1"/>
    <property type="molecule type" value="Genomic_DNA"/>
</dbReference>
<dbReference type="PANTHER" id="PTHR33204:SF39">
    <property type="entry name" value="TRANSCRIPTIONAL REGULATORY PROTEIN"/>
    <property type="match status" value="1"/>
</dbReference>
<accession>A0A4R6VVF9</accession>